<evidence type="ECO:0000313" key="3">
    <source>
        <dbReference type="Proteomes" id="UP000320710"/>
    </source>
</evidence>
<keyword evidence="1" id="KW-0472">Membrane</keyword>
<gene>
    <name evidence="2" type="ORF">FHU12_1404</name>
</gene>
<evidence type="ECO:0000256" key="1">
    <source>
        <dbReference type="SAM" id="Phobius"/>
    </source>
</evidence>
<name>A0AA46K3Q1_SERMA</name>
<dbReference type="EMBL" id="VFMJ01000001">
    <property type="protein sequence ID" value="TQI83910.1"/>
    <property type="molecule type" value="Genomic_DNA"/>
</dbReference>
<dbReference type="Proteomes" id="UP000320710">
    <property type="component" value="Unassembled WGS sequence"/>
</dbReference>
<proteinExistence type="predicted"/>
<reference evidence="2 3" key="2">
    <citation type="submission" date="2019-07" db="EMBL/GenBank/DDBJ databases">
        <title>Investigation of anaerobic lignin degradation for improved lignocellulosic biofuels.</title>
        <authorList>
            <person name="Deangelis K.PhD."/>
        </authorList>
    </citation>
    <scope>NUCLEOTIDE SEQUENCE [LARGE SCALE GENOMIC DNA]</scope>
    <source>
        <strain evidence="2 3">106R</strain>
    </source>
</reference>
<dbReference type="AlphaFoldDB" id="A0AA46K3Q1"/>
<organism evidence="2 3">
    <name type="scientific">Serratia marcescens</name>
    <dbReference type="NCBI Taxonomy" id="615"/>
    <lineage>
        <taxon>Bacteria</taxon>
        <taxon>Pseudomonadati</taxon>
        <taxon>Pseudomonadota</taxon>
        <taxon>Gammaproteobacteria</taxon>
        <taxon>Enterobacterales</taxon>
        <taxon>Yersiniaceae</taxon>
        <taxon>Serratia</taxon>
    </lineage>
</organism>
<evidence type="ECO:0000313" key="2">
    <source>
        <dbReference type="EMBL" id="TQI83910.1"/>
    </source>
</evidence>
<keyword evidence="1" id="KW-0812">Transmembrane</keyword>
<accession>A0AA46K3Q1</accession>
<protein>
    <submittedName>
        <fullName evidence="2">Uncharacterized protein</fullName>
    </submittedName>
</protein>
<keyword evidence="1" id="KW-1133">Transmembrane helix</keyword>
<comment type="caution">
    <text evidence="2">The sequence shown here is derived from an EMBL/GenBank/DDBJ whole genome shotgun (WGS) entry which is preliminary data.</text>
</comment>
<reference evidence="2 3" key="1">
    <citation type="submission" date="2019-06" db="EMBL/GenBank/DDBJ databases">
        <authorList>
            <person name="Deangelis K."/>
            <person name="Huntemann M."/>
            <person name="Clum A."/>
            <person name="Pillay M."/>
            <person name="Palaniappan K."/>
            <person name="Varghese N."/>
            <person name="Mikhailova N."/>
            <person name="Stamatis D."/>
            <person name="Reddy T."/>
            <person name="Daum C."/>
            <person name="Shapiro N."/>
            <person name="Ivanova N."/>
            <person name="Kyrpides N."/>
            <person name="Woyke T."/>
        </authorList>
    </citation>
    <scope>NUCLEOTIDE SEQUENCE [LARGE SCALE GENOMIC DNA]</scope>
    <source>
        <strain evidence="2 3">106R</strain>
    </source>
</reference>
<sequence>MSQVLYRARLSHVVIATALFWVSVAALLVAVLN</sequence>
<feature type="transmembrane region" description="Helical" evidence="1">
    <location>
        <begin position="12"/>
        <end position="32"/>
    </location>
</feature>